<keyword evidence="9" id="KW-1185">Reference proteome</keyword>
<comment type="subcellular location">
    <subcellularLocation>
        <location evidence="1">Cell membrane</location>
        <topology evidence="1">Multi-pass membrane protein</topology>
    </subcellularLocation>
</comment>
<name>A0AAW1WBN3_RUBAR</name>
<dbReference type="InterPro" id="IPR049453">
    <property type="entry name" value="Memb_transporter_dom"/>
</dbReference>
<organism evidence="8 9">
    <name type="scientific">Rubus argutus</name>
    <name type="common">Southern blackberry</name>
    <dbReference type="NCBI Taxonomy" id="59490"/>
    <lineage>
        <taxon>Eukaryota</taxon>
        <taxon>Viridiplantae</taxon>
        <taxon>Streptophyta</taxon>
        <taxon>Embryophyta</taxon>
        <taxon>Tracheophyta</taxon>
        <taxon>Spermatophyta</taxon>
        <taxon>Magnoliopsida</taxon>
        <taxon>eudicotyledons</taxon>
        <taxon>Gunneridae</taxon>
        <taxon>Pentapetalae</taxon>
        <taxon>rosids</taxon>
        <taxon>fabids</taxon>
        <taxon>Rosales</taxon>
        <taxon>Rosaceae</taxon>
        <taxon>Rosoideae</taxon>
        <taxon>Rosoideae incertae sedis</taxon>
        <taxon>Rubus</taxon>
    </lineage>
</organism>
<feature type="transmembrane region" description="Helical" evidence="6">
    <location>
        <begin position="127"/>
        <end position="147"/>
    </location>
</feature>
<dbReference type="GO" id="GO:0005886">
    <property type="term" value="C:plasma membrane"/>
    <property type="evidence" value="ECO:0007669"/>
    <property type="project" value="UniProtKB-SubCell"/>
</dbReference>
<reference evidence="8 9" key="1">
    <citation type="journal article" date="2023" name="G3 (Bethesda)">
        <title>A chromosome-length genome assembly and annotation of blackberry (Rubus argutus, cv. 'Hillquist').</title>
        <authorList>
            <person name="Bruna T."/>
            <person name="Aryal R."/>
            <person name="Dudchenko O."/>
            <person name="Sargent D.J."/>
            <person name="Mead D."/>
            <person name="Buti M."/>
            <person name="Cavallini A."/>
            <person name="Hytonen T."/>
            <person name="Andres J."/>
            <person name="Pham M."/>
            <person name="Weisz D."/>
            <person name="Mascagni F."/>
            <person name="Usai G."/>
            <person name="Natali L."/>
            <person name="Bassil N."/>
            <person name="Fernandez G.E."/>
            <person name="Lomsadze A."/>
            <person name="Armour M."/>
            <person name="Olukolu B."/>
            <person name="Poorten T."/>
            <person name="Britton C."/>
            <person name="Davik J."/>
            <person name="Ashrafi H."/>
            <person name="Aiden E.L."/>
            <person name="Borodovsky M."/>
            <person name="Worthington M."/>
        </authorList>
    </citation>
    <scope>NUCLEOTIDE SEQUENCE [LARGE SCALE GENOMIC DNA]</scope>
    <source>
        <strain evidence="8">PI 553951</strain>
    </source>
</reference>
<dbReference type="Pfam" id="PF13515">
    <property type="entry name" value="FUSC_2"/>
    <property type="match status" value="1"/>
</dbReference>
<feature type="domain" description="Integral membrane bound transporter" evidence="7">
    <location>
        <begin position="428"/>
        <end position="555"/>
    </location>
</feature>
<protein>
    <recommendedName>
        <fullName evidence="7">Integral membrane bound transporter domain-containing protein</fullName>
    </recommendedName>
</protein>
<dbReference type="PANTHER" id="PTHR30509">
    <property type="entry name" value="P-HYDROXYBENZOIC ACID EFFLUX PUMP SUBUNIT-RELATED"/>
    <property type="match status" value="1"/>
</dbReference>
<proteinExistence type="predicted"/>
<feature type="transmembrane region" description="Helical" evidence="6">
    <location>
        <begin position="42"/>
        <end position="63"/>
    </location>
</feature>
<feature type="transmembrane region" description="Helical" evidence="6">
    <location>
        <begin position="18"/>
        <end position="36"/>
    </location>
</feature>
<keyword evidence="5 6" id="KW-0472">Membrane</keyword>
<evidence type="ECO:0000256" key="3">
    <source>
        <dbReference type="ARBA" id="ARBA00022692"/>
    </source>
</evidence>
<feature type="transmembrane region" description="Helical" evidence="6">
    <location>
        <begin position="475"/>
        <end position="498"/>
    </location>
</feature>
<feature type="transmembrane region" description="Helical" evidence="6">
    <location>
        <begin position="96"/>
        <end position="115"/>
    </location>
</feature>
<evidence type="ECO:0000256" key="5">
    <source>
        <dbReference type="ARBA" id="ARBA00023136"/>
    </source>
</evidence>
<feature type="transmembrane region" description="Helical" evidence="6">
    <location>
        <begin position="510"/>
        <end position="527"/>
    </location>
</feature>
<evidence type="ECO:0000256" key="6">
    <source>
        <dbReference type="SAM" id="Phobius"/>
    </source>
</evidence>
<keyword evidence="4 6" id="KW-1133">Transmembrane helix</keyword>
<sequence length="805" mass="89693">MSTTGRTCMLWRVRLGSAYRTILACTVIYLTTLYAPETLKQLVAYPAFSYLTTILIVSADATLGEALRGFWHALYACVQVLSLSIVSLQLIGPAHFTSHVIAALAVAVSAFVVALPQVTNLMCKRIVFGQFVILYVGTAIHCSTSQAHRRQDEVVLMHPIQVASSTMLGALASVLAMLFPNLVFYHEASFLAFLSPHLGYHQVRHTCRKYADNARKRLNLYVDAISSQDGLAALDTISQAQHLAEVGEKLLHNIKQKQEALMWERPEIRIRKPSCIDVEKNLQDIDVPLRGMGIALTSCPSFPVAMIKKVNIDDIKMRIGHKLEQLERLTPFYMTKKKGHSLDRSFWPLETISHEGLSAFFFLDCLKLLQESTEAIEECKQGTEIQSASGSKNQGICSLKISWSTLDHIIPSKTSLLFAFKCSISLGLAVLFGLIYNEKEAYWAGLTIAISFVTGRQATFTLANARAQSTAMGSIYGILCCFIFQKFEELSFLPILPWLIITSFLRHSRMYGQAGGISAAVGALLILGRKNYGPPIDFAIARITQAVIGIICFITVEIVSCPVRAATLAKLEFSVSLGALQECLKYILSENHQNNLQASLSPTLRQKQEKLKSHFNQLEKFVGEAELEPNFWFIPFNGAHYRKLLNSLSKMMDLSFSMSNKVESLSQVLKEFQLASENPQSYIKDIKSDLDLFKSKVCSSLQCLQELSFNKSPAVHDKHDIELGTLQKEDTEYYNLTSFLQHSNDVCDGINTGEGEEGETLKSQVVLCLGGLGFCISSLLREVKEMEKEFEEIVKWDNPSSHVVV</sequence>
<evidence type="ECO:0000256" key="2">
    <source>
        <dbReference type="ARBA" id="ARBA00022475"/>
    </source>
</evidence>
<dbReference type="Proteomes" id="UP001457282">
    <property type="component" value="Unassembled WGS sequence"/>
</dbReference>
<evidence type="ECO:0000256" key="1">
    <source>
        <dbReference type="ARBA" id="ARBA00004651"/>
    </source>
</evidence>
<dbReference type="EMBL" id="JBEDUW010000006">
    <property type="protein sequence ID" value="KAK9920702.1"/>
    <property type="molecule type" value="Genomic_DNA"/>
</dbReference>
<dbReference type="AlphaFoldDB" id="A0AAW1WBN3"/>
<evidence type="ECO:0000313" key="9">
    <source>
        <dbReference type="Proteomes" id="UP001457282"/>
    </source>
</evidence>
<keyword evidence="2" id="KW-1003">Cell membrane</keyword>
<evidence type="ECO:0000259" key="7">
    <source>
        <dbReference type="Pfam" id="PF13515"/>
    </source>
</evidence>
<feature type="transmembrane region" description="Helical" evidence="6">
    <location>
        <begin position="70"/>
        <end position="90"/>
    </location>
</feature>
<comment type="caution">
    <text evidence="8">The sequence shown here is derived from an EMBL/GenBank/DDBJ whole genome shotgun (WGS) entry which is preliminary data.</text>
</comment>
<feature type="transmembrane region" description="Helical" evidence="6">
    <location>
        <begin position="539"/>
        <end position="559"/>
    </location>
</feature>
<feature type="transmembrane region" description="Helical" evidence="6">
    <location>
        <begin position="167"/>
        <end position="185"/>
    </location>
</feature>
<gene>
    <name evidence="8" type="ORF">M0R45_029249</name>
</gene>
<accession>A0AAW1WBN3</accession>
<feature type="transmembrane region" description="Helical" evidence="6">
    <location>
        <begin position="442"/>
        <end position="463"/>
    </location>
</feature>
<keyword evidence="3 6" id="KW-0812">Transmembrane</keyword>
<evidence type="ECO:0000313" key="8">
    <source>
        <dbReference type="EMBL" id="KAK9920702.1"/>
    </source>
</evidence>
<evidence type="ECO:0000256" key="4">
    <source>
        <dbReference type="ARBA" id="ARBA00022989"/>
    </source>
</evidence>
<dbReference type="PANTHER" id="PTHR30509:SF34">
    <property type="entry name" value="F3L24.34 PROTEIN"/>
    <property type="match status" value="1"/>
</dbReference>
<feature type="transmembrane region" description="Helical" evidence="6">
    <location>
        <begin position="416"/>
        <end position="436"/>
    </location>
</feature>